<dbReference type="AlphaFoldDB" id="A0A9P1I5E2"/>
<dbReference type="Pfam" id="PF00018">
    <property type="entry name" value="SH3_1"/>
    <property type="match status" value="1"/>
</dbReference>
<proteinExistence type="predicted"/>
<dbReference type="InterPro" id="IPR001452">
    <property type="entry name" value="SH3_domain"/>
</dbReference>
<dbReference type="InterPro" id="IPR050384">
    <property type="entry name" value="Endophilin_SH3RF"/>
</dbReference>
<reference evidence="5" key="1">
    <citation type="submission" date="2022-11" db="EMBL/GenBank/DDBJ databases">
        <authorList>
            <person name="Kikuchi T."/>
        </authorList>
    </citation>
    <scope>NUCLEOTIDE SEQUENCE</scope>
    <source>
        <strain evidence="5">PS1010</strain>
    </source>
</reference>
<dbReference type="SUPFAM" id="SSF50044">
    <property type="entry name" value="SH3-domain"/>
    <property type="match status" value="2"/>
</dbReference>
<feature type="region of interest" description="Disordered" evidence="3">
    <location>
        <begin position="322"/>
        <end position="473"/>
    </location>
</feature>
<name>A0A9P1I5E2_9PELO</name>
<dbReference type="PRINTS" id="PR00452">
    <property type="entry name" value="SH3DOMAIN"/>
</dbReference>
<gene>
    <name evidence="5" type="ORF">CAMP_LOCUS2557</name>
</gene>
<feature type="compositionally biased region" description="Low complexity" evidence="3">
    <location>
        <begin position="100"/>
        <end position="111"/>
    </location>
</feature>
<evidence type="ECO:0000256" key="1">
    <source>
        <dbReference type="ARBA" id="ARBA00022443"/>
    </source>
</evidence>
<sequence>MTQVAEAEVMSGNVKDIVNRLSRDMTNRVPFSVHSQNDRRERQIFIGAFPYTSQQEDELSFGVGDVIELIEEVEDGWSRGRLKTTGAIGMFPTNFVHQKSSSTNPTTTSSNLRPKSEATVVLRETVEPKAIERTPSTVITEILKPIGFVKTNNSDVKIEANSMKEMARVKFVYIPQHPDELALSDLDVLINIVNKNCGDAGWFEGELHGKNGLFPDNFVELVQVPAGTESGAKFAAIKHTTPNHIHHKPPPQNPPQPAVPPKPLKMKMESAAGSNASASTPTPISPISPTTSTGALPPFQSATVASKKDAFAALRDKITSNLKVVGPPPLHSGAKPGATNFESTESDVGGAGAEPTMNPESGGGDQITELQHITKNRARPQKNRPMSMVMNRQRSSDESPSGARLSSPTTTPLPMSTSMFAPSTLTSIATSSSATTASPGPKPILPPSSASKPALRPILPQVAASHEDREKGDFVSRAEYNELLERLKLLENRLAAVESSKKF</sequence>
<dbReference type="Gene3D" id="2.30.30.40">
    <property type="entry name" value="SH3 Domains"/>
    <property type="match status" value="2"/>
</dbReference>
<keyword evidence="1 2" id="KW-0728">SH3 domain</keyword>
<evidence type="ECO:0000313" key="5">
    <source>
        <dbReference type="EMBL" id="CAI5439920.1"/>
    </source>
</evidence>
<accession>A0A9P1I5E2</accession>
<dbReference type="PROSITE" id="PS50002">
    <property type="entry name" value="SH3"/>
    <property type="match status" value="2"/>
</dbReference>
<evidence type="ECO:0000313" key="6">
    <source>
        <dbReference type="Proteomes" id="UP001152747"/>
    </source>
</evidence>
<dbReference type="SMART" id="SM00326">
    <property type="entry name" value="SH3"/>
    <property type="match status" value="2"/>
</dbReference>
<dbReference type="InterPro" id="IPR036028">
    <property type="entry name" value="SH3-like_dom_sf"/>
</dbReference>
<feature type="domain" description="SH3" evidence="4">
    <location>
        <begin position="40"/>
        <end position="101"/>
    </location>
</feature>
<dbReference type="EMBL" id="CANHGI010000001">
    <property type="protein sequence ID" value="CAI5439920.1"/>
    <property type="molecule type" value="Genomic_DNA"/>
</dbReference>
<evidence type="ECO:0000256" key="3">
    <source>
        <dbReference type="SAM" id="MobiDB-lite"/>
    </source>
</evidence>
<dbReference type="PANTHER" id="PTHR14167">
    <property type="entry name" value="SH3 DOMAIN-CONTAINING"/>
    <property type="match status" value="1"/>
</dbReference>
<keyword evidence="6" id="KW-1185">Reference proteome</keyword>
<dbReference type="Proteomes" id="UP001152747">
    <property type="component" value="Unassembled WGS sequence"/>
</dbReference>
<evidence type="ECO:0000256" key="2">
    <source>
        <dbReference type="PROSITE-ProRule" id="PRU00192"/>
    </source>
</evidence>
<feature type="region of interest" description="Disordered" evidence="3">
    <location>
        <begin position="242"/>
        <end position="295"/>
    </location>
</feature>
<feature type="compositionally biased region" description="Low complexity" evidence="3">
    <location>
        <begin position="276"/>
        <end position="293"/>
    </location>
</feature>
<dbReference type="OrthoDB" id="10255964at2759"/>
<evidence type="ECO:0000259" key="4">
    <source>
        <dbReference type="PROSITE" id="PS50002"/>
    </source>
</evidence>
<feature type="compositionally biased region" description="Pro residues" evidence="3">
    <location>
        <begin position="250"/>
        <end position="263"/>
    </location>
</feature>
<feature type="region of interest" description="Disordered" evidence="3">
    <location>
        <begin position="95"/>
        <end position="115"/>
    </location>
</feature>
<comment type="caution">
    <text evidence="5">The sequence shown here is derived from an EMBL/GenBank/DDBJ whole genome shotgun (WGS) entry which is preliminary data.</text>
</comment>
<protein>
    <recommendedName>
        <fullName evidence="4">SH3 domain-containing protein</fullName>
    </recommendedName>
</protein>
<feature type="domain" description="SH3" evidence="4">
    <location>
        <begin position="162"/>
        <end position="224"/>
    </location>
</feature>
<feature type="compositionally biased region" description="Low complexity" evidence="3">
    <location>
        <begin position="405"/>
        <end position="438"/>
    </location>
</feature>
<dbReference type="PANTHER" id="PTHR14167:SF116">
    <property type="entry name" value="CAP, ISOFORM AC"/>
    <property type="match status" value="1"/>
</dbReference>
<dbReference type="Pfam" id="PF14604">
    <property type="entry name" value="SH3_9"/>
    <property type="match status" value="1"/>
</dbReference>
<organism evidence="5 6">
    <name type="scientific">Caenorhabditis angaria</name>
    <dbReference type="NCBI Taxonomy" id="860376"/>
    <lineage>
        <taxon>Eukaryota</taxon>
        <taxon>Metazoa</taxon>
        <taxon>Ecdysozoa</taxon>
        <taxon>Nematoda</taxon>
        <taxon>Chromadorea</taxon>
        <taxon>Rhabditida</taxon>
        <taxon>Rhabditina</taxon>
        <taxon>Rhabditomorpha</taxon>
        <taxon>Rhabditoidea</taxon>
        <taxon>Rhabditidae</taxon>
        <taxon>Peloderinae</taxon>
        <taxon>Caenorhabditis</taxon>
    </lineage>
</organism>